<protein>
    <submittedName>
        <fullName evidence="1">Uncharacterized protein</fullName>
    </submittedName>
</protein>
<comment type="caution">
    <text evidence="1">The sequence shown here is derived from an EMBL/GenBank/DDBJ whole genome shotgun (WGS) entry which is preliminary data.</text>
</comment>
<evidence type="ECO:0000313" key="1">
    <source>
        <dbReference type="EMBL" id="KAI8539670.1"/>
    </source>
</evidence>
<dbReference type="Proteomes" id="UP001062846">
    <property type="component" value="Chromosome 9"/>
</dbReference>
<proteinExistence type="predicted"/>
<name>A0ACC0MFP8_RHOML</name>
<gene>
    <name evidence="1" type="ORF">RHMOL_Rhmol09G0201100</name>
</gene>
<keyword evidence="2" id="KW-1185">Reference proteome</keyword>
<organism evidence="1 2">
    <name type="scientific">Rhododendron molle</name>
    <name type="common">Chinese azalea</name>
    <name type="synonym">Azalea mollis</name>
    <dbReference type="NCBI Taxonomy" id="49168"/>
    <lineage>
        <taxon>Eukaryota</taxon>
        <taxon>Viridiplantae</taxon>
        <taxon>Streptophyta</taxon>
        <taxon>Embryophyta</taxon>
        <taxon>Tracheophyta</taxon>
        <taxon>Spermatophyta</taxon>
        <taxon>Magnoliopsida</taxon>
        <taxon>eudicotyledons</taxon>
        <taxon>Gunneridae</taxon>
        <taxon>Pentapetalae</taxon>
        <taxon>asterids</taxon>
        <taxon>Ericales</taxon>
        <taxon>Ericaceae</taxon>
        <taxon>Ericoideae</taxon>
        <taxon>Rhodoreae</taxon>
        <taxon>Rhododendron</taxon>
    </lineage>
</organism>
<sequence length="249" mass="28190">MISLNSCTLVFLQAFDRESSDRDMVGRPVLALEIGTLFADFAEFLVLVPVFKGDGRSVLGSLYSSHARIKEEMLEESDIATTGIKVGTNEEELVFWIFRDVPSDITIVVTGGTFALHEVRLFFSRCDNVDLEPLVCRVRGNPHVLIRMYGLMCCRQCFRSNTKELVSWSTDPSLNLTMRGRKQFNVLLVRWQQFLPSGTYFYFTKDMLDHASTCMLCIEGEAGVGIRMLGKERTNLSASHFRISELCTI</sequence>
<reference evidence="1" key="1">
    <citation type="submission" date="2022-02" db="EMBL/GenBank/DDBJ databases">
        <title>Plant Genome Project.</title>
        <authorList>
            <person name="Zhang R.-G."/>
        </authorList>
    </citation>
    <scope>NUCLEOTIDE SEQUENCE</scope>
    <source>
        <strain evidence="1">AT1</strain>
    </source>
</reference>
<evidence type="ECO:0000313" key="2">
    <source>
        <dbReference type="Proteomes" id="UP001062846"/>
    </source>
</evidence>
<accession>A0ACC0MFP8</accession>
<dbReference type="EMBL" id="CM046396">
    <property type="protein sequence ID" value="KAI8539670.1"/>
    <property type="molecule type" value="Genomic_DNA"/>
</dbReference>